<dbReference type="Pfam" id="PF09702">
    <property type="entry name" value="Cas_Csa5"/>
    <property type="match status" value="1"/>
</dbReference>
<proteinExistence type="predicted"/>
<dbReference type="EnsemblBacteria" id="ABM80502">
    <property type="protein sequence ID" value="ABM80502"/>
    <property type="gene ID" value="Hbut_0645"/>
</dbReference>
<dbReference type="OrthoDB" id="19294at2157"/>
<dbReference type="RefSeq" id="WP_011821820.1">
    <property type="nucleotide sequence ID" value="NC_008818.1"/>
</dbReference>
<sequence>MHEQHRLYRLPELLSFFARTRQFGVLDRIANALSPDQALAALYDALRVFRSSCLSESPDKKCPNNAEELVEKARYEVEKITELLLDSHRAEEGLRLARTAAILALGR</sequence>
<dbReference type="Gene3D" id="1.20.120.1610">
    <property type="match status" value="1"/>
</dbReference>
<name>A2BKJ1_HYPBU</name>
<evidence type="ECO:0000313" key="1">
    <source>
        <dbReference type="EMBL" id="ABM80502.1"/>
    </source>
</evidence>
<dbReference type="eggNOG" id="arCOG03823">
    <property type="taxonomic scope" value="Archaea"/>
</dbReference>
<organism evidence="1 2">
    <name type="scientific">Hyperthermus butylicus (strain DSM 5456 / JCM 9403 / PLM1-5)</name>
    <dbReference type="NCBI Taxonomy" id="415426"/>
    <lineage>
        <taxon>Archaea</taxon>
        <taxon>Thermoproteota</taxon>
        <taxon>Thermoprotei</taxon>
        <taxon>Desulfurococcales</taxon>
        <taxon>Pyrodictiaceae</taxon>
        <taxon>Hyperthermus</taxon>
    </lineage>
</organism>
<dbReference type="STRING" id="415426.Hbut_0645"/>
<gene>
    <name evidence="1" type="ordered locus">Hbut_0645</name>
</gene>
<dbReference type="InterPro" id="IPR010157">
    <property type="entry name" value="CRISPR-assoc_Cas5"/>
</dbReference>
<evidence type="ECO:0000313" key="2">
    <source>
        <dbReference type="Proteomes" id="UP000002593"/>
    </source>
</evidence>
<dbReference type="Proteomes" id="UP000002593">
    <property type="component" value="Chromosome"/>
</dbReference>
<dbReference type="AlphaFoldDB" id="A2BKJ1"/>
<protein>
    <submittedName>
        <fullName evidence="1">Uncharacterized protein</fullName>
    </submittedName>
</protein>
<dbReference type="GeneID" id="4782159"/>
<accession>A2BKJ1</accession>
<dbReference type="KEGG" id="hbu:Hbut_0645"/>
<keyword evidence="2" id="KW-1185">Reference proteome</keyword>
<dbReference type="HOGENOM" id="CLU_2103631_0_0_2"/>
<dbReference type="EMBL" id="CP000493">
    <property type="protein sequence ID" value="ABM80502.1"/>
    <property type="molecule type" value="Genomic_DNA"/>
</dbReference>
<reference evidence="1 2" key="1">
    <citation type="journal article" date="2007" name="Archaea">
        <title>The genome of Hyperthermus butylicus: a sulfur-reducing, peptide fermenting, neutrophilic Crenarchaeote growing up to 108 degrees C.</title>
        <authorList>
            <person name="Brugger K."/>
            <person name="Chen L."/>
            <person name="Stark M."/>
            <person name="Zibat A."/>
            <person name="Redder P."/>
            <person name="Ruepp A."/>
            <person name="Awayez M."/>
            <person name="She Q."/>
            <person name="Garrett R.A."/>
            <person name="Klenk H.P."/>
        </authorList>
    </citation>
    <scope>NUCLEOTIDE SEQUENCE [LARGE SCALE GENOMIC DNA]</scope>
    <source>
        <strain evidence="2">DSM 5456 / JCM 9403 / PLM1-5</strain>
    </source>
</reference>